<evidence type="ECO:0000256" key="1">
    <source>
        <dbReference type="ARBA" id="ARBA00022527"/>
    </source>
</evidence>
<dbReference type="SMART" id="SM00220">
    <property type="entry name" value="S_TKc"/>
    <property type="match status" value="1"/>
</dbReference>
<accession>A0AAJ7W0Z3</accession>
<dbReference type="InterPro" id="IPR050117">
    <property type="entry name" value="MAPK"/>
</dbReference>
<sequence length="639" mass="73012">MSTIFLKKYKVLQKIGEGSFSEVVKCQDRESGILYAAKRLKKIYQNMNEVLESTEVIAMRKISRHPNILYMVESHCDPLPGKVTLIFELMDMSLYDMMKARKGRIILEQKVKIYLYQLLKGLEHLHRHGIFHRDIKPENILLKGDVVKLADLGSICGIYSRPPYTEYISTRWYRSPECLLTTGFYGPKMDVWATGCVFYELLTLKPLFPGANEVDQITKIHAILGTPHSRVVAKFRRHKSRNCEYFFPSKAGSGVCNLLPQASETGRDILKLMLIYDPENRSNVKRLLDHRYFSDLRENESTRQLNTVTISNSSHDPHQWRNPVLLSYITSERRRKTKVSFTIFCIICVLQIIFLLQPLFIQKPKPRSNMTKTPRAVASSPNAMPNLLNKLSSSKMTWSDKSNVTIADDSKRLEETWVAGNVYSSRKLLGLLKIADTNAKNDLYEVSDGSNLKLPTVKYSSNTIASKGSGTSTPRSKSFLVKNDFSNYGSQYNFGGLDMMDHGCEDRVHSSDHRTINEEYHSYKSFLPYIVPHKFDGRYYGFPVGPTGSAPNQNYNAKPFTYSDSHRRTRLATIIEQPSPDINSRKISGQIKSPNTKSPAKKIAKHDISSSPNVRTVLPKKLKSSPRKIYDKRIRHDTK</sequence>
<dbReference type="AlphaFoldDB" id="A0AAJ7W0Z3"/>
<keyword evidence="1" id="KW-0723">Serine/threonine-protein kinase</keyword>
<keyword evidence="8" id="KW-0812">Transmembrane</keyword>
<dbReference type="PANTHER" id="PTHR24055">
    <property type="entry name" value="MITOGEN-ACTIVATED PROTEIN KINASE"/>
    <property type="match status" value="1"/>
</dbReference>
<dbReference type="Gene3D" id="3.30.200.20">
    <property type="entry name" value="Phosphorylase Kinase, domain 1"/>
    <property type="match status" value="1"/>
</dbReference>
<keyword evidence="2" id="KW-0808">Transferase</keyword>
<proteinExistence type="predicted"/>
<keyword evidence="8" id="KW-0472">Membrane</keyword>
<dbReference type="InterPro" id="IPR008271">
    <property type="entry name" value="Ser/Thr_kinase_AS"/>
</dbReference>
<protein>
    <submittedName>
        <fullName evidence="11">Serine/threonine-protein kinase MAK isoform X1</fullName>
    </submittedName>
</protein>
<evidence type="ECO:0000256" key="7">
    <source>
        <dbReference type="SAM" id="MobiDB-lite"/>
    </source>
</evidence>
<feature type="domain" description="Protein kinase" evidence="9">
    <location>
        <begin position="9"/>
        <end position="293"/>
    </location>
</feature>
<dbReference type="SUPFAM" id="SSF56112">
    <property type="entry name" value="Protein kinase-like (PK-like)"/>
    <property type="match status" value="1"/>
</dbReference>
<feature type="binding site" evidence="6">
    <location>
        <position position="38"/>
    </location>
    <ligand>
        <name>ATP</name>
        <dbReference type="ChEBI" id="CHEBI:30616"/>
    </ligand>
</feature>
<gene>
    <name evidence="11" type="primary">LOC107267377</name>
</gene>
<dbReference type="InterPro" id="IPR011009">
    <property type="entry name" value="Kinase-like_dom_sf"/>
</dbReference>
<evidence type="ECO:0000256" key="2">
    <source>
        <dbReference type="ARBA" id="ARBA00022679"/>
    </source>
</evidence>
<evidence type="ECO:0000259" key="9">
    <source>
        <dbReference type="PROSITE" id="PS50011"/>
    </source>
</evidence>
<keyword evidence="8" id="KW-1133">Transmembrane helix</keyword>
<evidence type="ECO:0000256" key="8">
    <source>
        <dbReference type="SAM" id="Phobius"/>
    </source>
</evidence>
<keyword evidence="4 11" id="KW-0418">Kinase</keyword>
<dbReference type="GO" id="GO:0004674">
    <property type="term" value="F:protein serine/threonine kinase activity"/>
    <property type="evidence" value="ECO:0007669"/>
    <property type="project" value="UniProtKB-KW"/>
</dbReference>
<dbReference type="PROSITE" id="PS00107">
    <property type="entry name" value="PROTEIN_KINASE_ATP"/>
    <property type="match status" value="1"/>
</dbReference>
<reference evidence="11" key="1">
    <citation type="submission" date="2025-08" db="UniProtKB">
        <authorList>
            <consortium name="RefSeq"/>
        </authorList>
    </citation>
    <scope>IDENTIFICATION</scope>
</reference>
<feature type="compositionally biased region" description="Basic and acidic residues" evidence="7">
    <location>
        <begin position="628"/>
        <end position="639"/>
    </location>
</feature>
<evidence type="ECO:0000256" key="6">
    <source>
        <dbReference type="PROSITE-ProRule" id="PRU10141"/>
    </source>
</evidence>
<dbReference type="GO" id="GO:0005524">
    <property type="term" value="F:ATP binding"/>
    <property type="evidence" value="ECO:0007669"/>
    <property type="project" value="UniProtKB-UniRule"/>
</dbReference>
<dbReference type="PROSITE" id="PS00108">
    <property type="entry name" value="PROTEIN_KINASE_ST"/>
    <property type="match status" value="1"/>
</dbReference>
<organism evidence="10 11">
    <name type="scientific">Cephus cinctus</name>
    <name type="common">Wheat stem sawfly</name>
    <dbReference type="NCBI Taxonomy" id="211228"/>
    <lineage>
        <taxon>Eukaryota</taxon>
        <taxon>Metazoa</taxon>
        <taxon>Ecdysozoa</taxon>
        <taxon>Arthropoda</taxon>
        <taxon>Hexapoda</taxon>
        <taxon>Insecta</taxon>
        <taxon>Pterygota</taxon>
        <taxon>Neoptera</taxon>
        <taxon>Endopterygota</taxon>
        <taxon>Hymenoptera</taxon>
        <taxon>Cephoidea</taxon>
        <taxon>Cephidae</taxon>
        <taxon>Cephus</taxon>
    </lineage>
</organism>
<keyword evidence="10" id="KW-1185">Reference proteome</keyword>
<keyword evidence="3 6" id="KW-0547">Nucleotide-binding</keyword>
<dbReference type="Pfam" id="PF00069">
    <property type="entry name" value="Pkinase"/>
    <property type="match status" value="1"/>
</dbReference>
<feature type="compositionally biased region" description="Polar residues" evidence="7">
    <location>
        <begin position="580"/>
        <end position="598"/>
    </location>
</feature>
<evidence type="ECO:0000313" key="10">
    <source>
        <dbReference type="Proteomes" id="UP000694920"/>
    </source>
</evidence>
<feature type="transmembrane region" description="Helical" evidence="8">
    <location>
        <begin position="339"/>
        <end position="360"/>
    </location>
</feature>
<keyword evidence="5 6" id="KW-0067">ATP-binding</keyword>
<dbReference type="GeneID" id="107267377"/>
<evidence type="ECO:0000256" key="4">
    <source>
        <dbReference type="ARBA" id="ARBA00022777"/>
    </source>
</evidence>
<feature type="region of interest" description="Disordered" evidence="7">
    <location>
        <begin position="578"/>
        <end position="639"/>
    </location>
</feature>
<evidence type="ECO:0000256" key="5">
    <source>
        <dbReference type="ARBA" id="ARBA00022840"/>
    </source>
</evidence>
<dbReference type="InterPro" id="IPR000719">
    <property type="entry name" value="Prot_kinase_dom"/>
</dbReference>
<evidence type="ECO:0000256" key="3">
    <source>
        <dbReference type="ARBA" id="ARBA00022741"/>
    </source>
</evidence>
<name>A0AAJ7W0Z3_CEPCN</name>
<dbReference type="PROSITE" id="PS50011">
    <property type="entry name" value="PROTEIN_KINASE_DOM"/>
    <property type="match status" value="1"/>
</dbReference>
<evidence type="ECO:0000313" key="11">
    <source>
        <dbReference type="RefSeq" id="XP_024940489.1"/>
    </source>
</evidence>
<dbReference type="InterPro" id="IPR017441">
    <property type="entry name" value="Protein_kinase_ATP_BS"/>
</dbReference>
<dbReference type="Proteomes" id="UP000694920">
    <property type="component" value="Unplaced"/>
</dbReference>
<dbReference type="FunFam" id="1.10.510.10:FF:000624">
    <property type="entry name" value="Mitogen-activated protein kinase"/>
    <property type="match status" value="1"/>
</dbReference>
<dbReference type="RefSeq" id="XP_024940489.1">
    <property type="nucleotide sequence ID" value="XM_025084721.1"/>
</dbReference>
<dbReference type="Gene3D" id="1.10.510.10">
    <property type="entry name" value="Transferase(Phosphotransferase) domain 1"/>
    <property type="match status" value="1"/>
</dbReference>